<evidence type="ECO:0000256" key="2">
    <source>
        <dbReference type="ARBA" id="ARBA00022723"/>
    </source>
</evidence>
<dbReference type="AlphaFoldDB" id="A0AA47MKG7"/>
<reference evidence="5" key="1">
    <citation type="journal article" date="2023" name="Front. Mar. Sci.">
        <title>A new Merluccius polli reference genome to investigate the effects of global change in West African waters.</title>
        <authorList>
            <person name="Mateo J.L."/>
            <person name="Blanco-Fernandez C."/>
            <person name="Garcia-Vazquez E."/>
            <person name="Machado-Schiaffino G."/>
        </authorList>
    </citation>
    <scope>NUCLEOTIDE SEQUENCE</scope>
    <source>
        <strain evidence="5">C29</strain>
        <tissue evidence="5">Fin</tissue>
    </source>
</reference>
<feature type="region of interest" description="Disordered" evidence="3">
    <location>
        <begin position="258"/>
        <end position="278"/>
    </location>
</feature>
<gene>
    <name evidence="5" type="primary">harbi1_85</name>
    <name evidence="5" type="ORF">N1851_020582</name>
</gene>
<comment type="cofactor">
    <cofactor evidence="1">
        <name>a divalent metal cation</name>
        <dbReference type="ChEBI" id="CHEBI:60240"/>
    </cofactor>
</comment>
<proteinExistence type="predicted"/>
<dbReference type="InterPro" id="IPR027806">
    <property type="entry name" value="HARBI1_dom"/>
</dbReference>
<dbReference type="Proteomes" id="UP001174136">
    <property type="component" value="Unassembled WGS sequence"/>
</dbReference>
<evidence type="ECO:0000313" key="5">
    <source>
        <dbReference type="EMBL" id="KAK0141745.1"/>
    </source>
</evidence>
<evidence type="ECO:0000313" key="6">
    <source>
        <dbReference type="Proteomes" id="UP001174136"/>
    </source>
</evidence>
<evidence type="ECO:0000259" key="4">
    <source>
        <dbReference type="Pfam" id="PF13359"/>
    </source>
</evidence>
<name>A0AA47MKG7_MERPO</name>
<evidence type="ECO:0000256" key="1">
    <source>
        <dbReference type="ARBA" id="ARBA00001968"/>
    </source>
</evidence>
<sequence>MCLPISEQEARPPEVVREFQLLSSLPITNTTTSTRLTNNTTTTTTTTTTTNTTTITTTIMVPGHRLVSLARVRRTWSLNLNQQAVVRVDGPDFEMVELIVVPRGGVSEGDRFGFYRDNFVMTGGDCVIVGVDQINGGDIRTEGRDGDGVGQHGGEKGEVDGFEVPECYGLFLFDGGVSMSRVIARWSEMVRSVLVRLLMVMPEVQTRFIVERAIGQLKSRWRCLDRSGGMLLYHPEKVCRIVQACGVLHNIAHRHGVPSHEVMAPDDPDPGPNNAQPNAEAIRTRQQLIARI</sequence>
<dbReference type="EMBL" id="JAOPHQ010003745">
    <property type="protein sequence ID" value="KAK0141745.1"/>
    <property type="molecule type" value="Genomic_DNA"/>
</dbReference>
<dbReference type="GO" id="GO:0046872">
    <property type="term" value="F:metal ion binding"/>
    <property type="evidence" value="ECO:0007669"/>
    <property type="project" value="UniProtKB-KW"/>
</dbReference>
<accession>A0AA47MKG7</accession>
<keyword evidence="2" id="KW-0479">Metal-binding</keyword>
<organism evidence="5 6">
    <name type="scientific">Merluccius polli</name>
    <name type="common">Benguela hake</name>
    <name type="synonym">Merluccius cadenati</name>
    <dbReference type="NCBI Taxonomy" id="89951"/>
    <lineage>
        <taxon>Eukaryota</taxon>
        <taxon>Metazoa</taxon>
        <taxon>Chordata</taxon>
        <taxon>Craniata</taxon>
        <taxon>Vertebrata</taxon>
        <taxon>Euteleostomi</taxon>
        <taxon>Actinopterygii</taxon>
        <taxon>Neopterygii</taxon>
        <taxon>Teleostei</taxon>
        <taxon>Neoteleostei</taxon>
        <taxon>Acanthomorphata</taxon>
        <taxon>Zeiogadaria</taxon>
        <taxon>Gadariae</taxon>
        <taxon>Gadiformes</taxon>
        <taxon>Gadoidei</taxon>
        <taxon>Merlucciidae</taxon>
        <taxon>Merluccius</taxon>
    </lineage>
</organism>
<protein>
    <submittedName>
        <fullName evidence="5">Nuclease HARBI1</fullName>
    </submittedName>
</protein>
<dbReference type="Pfam" id="PF13359">
    <property type="entry name" value="DDE_Tnp_4"/>
    <property type="match status" value="1"/>
</dbReference>
<keyword evidence="6" id="KW-1185">Reference proteome</keyword>
<feature type="domain" description="DDE Tnp4" evidence="4">
    <location>
        <begin position="205"/>
        <end position="250"/>
    </location>
</feature>
<evidence type="ECO:0000256" key="3">
    <source>
        <dbReference type="SAM" id="MobiDB-lite"/>
    </source>
</evidence>
<comment type="caution">
    <text evidence="5">The sequence shown here is derived from an EMBL/GenBank/DDBJ whole genome shotgun (WGS) entry which is preliminary data.</text>
</comment>